<evidence type="ECO:0000313" key="1">
    <source>
        <dbReference type="EMBL" id="PFG74312.1"/>
    </source>
</evidence>
<name>A0A2A9HGP8_TEPT2</name>
<dbReference type="RefSeq" id="WP_098503705.1">
    <property type="nucleotide sequence ID" value="NZ_PDJQ01000001.1"/>
</dbReference>
<accession>A0A2A9HGP8</accession>
<proteinExistence type="predicted"/>
<dbReference type="EMBL" id="PDJQ01000001">
    <property type="protein sequence ID" value="PFG74312.1"/>
    <property type="molecule type" value="Genomic_DNA"/>
</dbReference>
<keyword evidence="2" id="KW-1185">Reference proteome</keyword>
<comment type="caution">
    <text evidence="1">The sequence shown here is derived from an EMBL/GenBank/DDBJ whole genome shotgun (WGS) entry which is preliminary data.</text>
</comment>
<dbReference type="Proteomes" id="UP000223071">
    <property type="component" value="Unassembled WGS sequence"/>
</dbReference>
<organism evidence="1 2">
    <name type="scientific">Tepidiforma thermophila (strain KCTC 52669 / CGMCC 1.13589 / G233)</name>
    <dbReference type="NCBI Taxonomy" id="2761530"/>
    <lineage>
        <taxon>Bacteria</taxon>
        <taxon>Bacillati</taxon>
        <taxon>Chloroflexota</taxon>
        <taxon>Tepidiformia</taxon>
        <taxon>Tepidiformales</taxon>
        <taxon>Tepidiformaceae</taxon>
        <taxon>Tepidiforma</taxon>
    </lineage>
</organism>
<evidence type="ECO:0000313" key="2">
    <source>
        <dbReference type="Proteomes" id="UP000223071"/>
    </source>
</evidence>
<protein>
    <submittedName>
        <fullName evidence="1">Uncharacterized protein</fullName>
    </submittedName>
</protein>
<gene>
    <name evidence="1" type="ORF">A9A59_1530</name>
</gene>
<reference evidence="1 2" key="1">
    <citation type="submission" date="2017-09" db="EMBL/GenBank/DDBJ databases">
        <title>Sequencing the genomes of two abundant thermophiles in Great Basin hot springs: Thermocrinis jamiesonii and novel Chloroflexi Thermoflexus hugenholtzii.</title>
        <authorList>
            <person name="Hedlund B."/>
        </authorList>
    </citation>
    <scope>NUCLEOTIDE SEQUENCE [LARGE SCALE GENOMIC DNA]</scope>
    <source>
        <strain evidence="1 2">G233</strain>
    </source>
</reference>
<dbReference type="AlphaFoldDB" id="A0A2A9HGP8"/>
<sequence length="127" mass="13787">MAASESAAPRIVDSLLGAVRRLESARDPRAVREAIRDCALAIEFRLDTLARELEPGGGLEPELLPAGRAIDQALRGILVEAWQLLGAGDDALMDRSRLARFTRDIARAARQEAELAFARLSLPEAID</sequence>